<protein>
    <recommendedName>
        <fullName evidence="7">Nuclear pore complex protein</fullName>
    </recommendedName>
</protein>
<dbReference type="PANTHER" id="PTHR13003">
    <property type="entry name" value="NUP107-RELATED"/>
    <property type="match status" value="1"/>
</dbReference>
<evidence type="ECO:0000313" key="10">
    <source>
        <dbReference type="Proteomes" id="UP000250140"/>
    </source>
</evidence>
<feature type="compositionally biased region" description="Pro residues" evidence="8">
    <location>
        <begin position="791"/>
        <end position="800"/>
    </location>
</feature>
<evidence type="ECO:0000256" key="7">
    <source>
        <dbReference type="RuleBase" id="RU365072"/>
    </source>
</evidence>
<dbReference type="GO" id="GO:0000973">
    <property type="term" value="P:post-transcriptional tethering of RNA polymerase II gene DNA at nuclear periphery"/>
    <property type="evidence" value="ECO:0007669"/>
    <property type="project" value="TreeGrafter"/>
</dbReference>
<dbReference type="GO" id="GO:0017056">
    <property type="term" value="F:structural constituent of nuclear pore"/>
    <property type="evidence" value="ECO:0007669"/>
    <property type="project" value="UniProtKB-UniRule"/>
</dbReference>
<keyword evidence="5 7" id="KW-0906">Nuclear pore complex</keyword>
<evidence type="ECO:0000256" key="4">
    <source>
        <dbReference type="ARBA" id="ARBA00023010"/>
    </source>
</evidence>
<comment type="function">
    <text evidence="7">Functions as a component of the nuclear pore complex (NPC).</text>
</comment>
<keyword evidence="3" id="KW-0653">Protein transport</keyword>
<evidence type="ECO:0000256" key="8">
    <source>
        <dbReference type="SAM" id="MobiDB-lite"/>
    </source>
</evidence>
<feature type="region of interest" description="Disordered" evidence="8">
    <location>
        <begin position="788"/>
        <end position="822"/>
    </location>
</feature>
<comment type="similarity">
    <text evidence="7">Belongs to the nucleoporin Nup84/Nup107 family.</text>
</comment>
<comment type="subcellular location">
    <subcellularLocation>
        <location evidence="7">Nucleus</location>
        <location evidence="7">Nuclear pore complex</location>
    </subcellularLocation>
    <subcellularLocation>
        <location evidence="7">Nucleus membrane</location>
    </subcellularLocation>
</comment>
<evidence type="ECO:0000256" key="5">
    <source>
        <dbReference type="ARBA" id="ARBA00023132"/>
    </source>
</evidence>
<feature type="region of interest" description="Disordered" evidence="8">
    <location>
        <begin position="725"/>
        <end position="748"/>
    </location>
</feature>
<organism evidence="9 10">
    <name type="scientific">Glonium stellatum</name>
    <dbReference type="NCBI Taxonomy" id="574774"/>
    <lineage>
        <taxon>Eukaryota</taxon>
        <taxon>Fungi</taxon>
        <taxon>Dikarya</taxon>
        <taxon>Ascomycota</taxon>
        <taxon>Pezizomycotina</taxon>
        <taxon>Dothideomycetes</taxon>
        <taxon>Pleosporomycetidae</taxon>
        <taxon>Gloniales</taxon>
        <taxon>Gloniaceae</taxon>
        <taxon>Glonium</taxon>
    </lineage>
</organism>
<comment type="subunit">
    <text evidence="7">Part of the nuclear pore complex (NPC).</text>
</comment>
<keyword evidence="1 7" id="KW-0813">Transport</keyword>
<name>A0A8E2FDD6_9PEZI</name>
<reference evidence="9 10" key="1">
    <citation type="journal article" date="2016" name="Nat. Commun.">
        <title>Ectomycorrhizal ecology is imprinted in the genome of the dominant symbiotic fungus Cenococcum geophilum.</title>
        <authorList>
            <consortium name="DOE Joint Genome Institute"/>
            <person name="Peter M."/>
            <person name="Kohler A."/>
            <person name="Ohm R.A."/>
            <person name="Kuo A."/>
            <person name="Krutzmann J."/>
            <person name="Morin E."/>
            <person name="Arend M."/>
            <person name="Barry K.W."/>
            <person name="Binder M."/>
            <person name="Choi C."/>
            <person name="Clum A."/>
            <person name="Copeland A."/>
            <person name="Grisel N."/>
            <person name="Haridas S."/>
            <person name="Kipfer T."/>
            <person name="LaButti K."/>
            <person name="Lindquist E."/>
            <person name="Lipzen A."/>
            <person name="Maire R."/>
            <person name="Meier B."/>
            <person name="Mihaltcheva S."/>
            <person name="Molinier V."/>
            <person name="Murat C."/>
            <person name="Poggeler S."/>
            <person name="Quandt C.A."/>
            <person name="Sperisen C."/>
            <person name="Tritt A."/>
            <person name="Tisserant E."/>
            <person name="Crous P.W."/>
            <person name="Henrissat B."/>
            <person name="Nehls U."/>
            <person name="Egli S."/>
            <person name="Spatafora J.W."/>
            <person name="Grigoriev I.V."/>
            <person name="Martin F.M."/>
        </authorList>
    </citation>
    <scope>NUCLEOTIDE SEQUENCE [LARGE SCALE GENOMIC DNA]</scope>
    <source>
        <strain evidence="9 10">CBS 207.34</strain>
    </source>
</reference>
<evidence type="ECO:0000313" key="9">
    <source>
        <dbReference type="EMBL" id="OCL15087.1"/>
    </source>
</evidence>
<dbReference type="GO" id="GO:0006606">
    <property type="term" value="P:protein import into nucleus"/>
    <property type="evidence" value="ECO:0007669"/>
    <property type="project" value="TreeGrafter"/>
</dbReference>
<keyword evidence="2" id="KW-0509">mRNA transport</keyword>
<dbReference type="Pfam" id="PF04121">
    <property type="entry name" value="Nup84_Nup100"/>
    <property type="match status" value="1"/>
</dbReference>
<keyword evidence="7" id="KW-0472">Membrane</keyword>
<evidence type="ECO:0000256" key="2">
    <source>
        <dbReference type="ARBA" id="ARBA00022816"/>
    </source>
</evidence>
<dbReference type="GO" id="GO:0031965">
    <property type="term" value="C:nuclear membrane"/>
    <property type="evidence" value="ECO:0007669"/>
    <property type="project" value="UniProtKB-SubCell"/>
</dbReference>
<dbReference type="InterPro" id="IPR007252">
    <property type="entry name" value="Nup84/Nup107"/>
</dbReference>
<proteinExistence type="inferred from homology"/>
<accession>A0A8E2FDD6</accession>
<evidence type="ECO:0000256" key="1">
    <source>
        <dbReference type="ARBA" id="ARBA00022448"/>
    </source>
</evidence>
<keyword evidence="4 7" id="KW-0811">Translocation</keyword>
<dbReference type="Proteomes" id="UP000250140">
    <property type="component" value="Unassembled WGS sequence"/>
</dbReference>
<dbReference type="AlphaFoldDB" id="A0A8E2FDD6"/>
<dbReference type="OrthoDB" id="3098at2759"/>
<sequence>MADRVGKEVEKFAERVDHWYTHGNETPIAKYHTTLRLVSKFKDHADATVEALKKQNAVENRGELAKDVQRRIQSLAGTPRRSVEDEEESDLDLTIVPDPAPSTVQDLRHWQSEAATWDLLRIMIELYYPAPGVTSEAARKKISAENKNIYRYTPEIEIWERFILEDDNAKEKQMILKWLEKAADSNESDIQSITEQLESESGKGTSTWSSGWLDTRAKIKQEKRLRQLDYPLGEDMLPIKNSDKTQLLTTQLDPDAPFRQRRTLEKSDDYYERAIWMACYEMLRRGMPWKEICEWCKERNEGWRGISMGAAYEHQSDAPTCLTGPNVGGLWRRMCFALARGSTYRYESAVYGLLSGDLASVEAVCRTWDDHLYARYNSLLLSRFDAYLQENYPQRLPSTLTRKFALFNSVEFHGDWENTNRRVIELLKETKSISAQSKSPMKLIQGSLISRTFEDLLYNLGIALSQIAFSEEFTSTLILPVDEVTEEYYMRIGEDPHALRIVIHMLLIFEVLGLEGVHGTRSHILENVTVGYIDFLRMARKMDLIPLYAAQLSPLRRANTLGRILPDIRNPTEQKQFLKLMQEYEIEVVDALGEYYEVVLGKSSLGDEKKYIKNYGILEPVDGELWPGHRIKEGFIDLDITPDEAAIIQSVQWYLHLEDHMSTTFVAMTDAMKVFLLNGRIGAALELCTVMSIEAVSRAKTAFYFDDQIFNIMEWDGIEELVNPEMRRSTRSNPRRGSAPPPKQSLEKRRAKLLKYKEQCRTYNELQQLVQVIKLLSQWRSEEDILIESVPPHPSDPPTPRLRGMQHSLTSSPRARNSGSKVTTKNIKDLFEKIEAAMEPLLNDFLTHGFDGNRMTPAYIASLDTKRRSLADGELAQLTRIRTTYLPEIVLTYNSVVQACAYFISRDIMTKSMDLATVVASETNAELADAFVKTGRMEELVRAFAASSKTMIAMSQSGDKPRVSKRRGWKGESIKIWDVNVRN</sequence>
<dbReference type="Gene3D" id="1.20.190.50">
    <property type="match status" value="1"/>
</dbReference>
<dbReference type="GO" id="GO:0006406">
    <property type="term" value="P:mRNA export from nucleus"/>
    <property type="evidence" value="ECO:0007669"/>
    <property type="project" value="TreeGrafter"/>
</dbReference>
<dbReference type="Gene3D" id="1.10.3450.20">
    <property type="match status" value="1"/>
</dbReference>
<keyword evidence="6 7" id="KW-0539">Nucleus</keyword>
<gene>
    <name evidence="9" type="ORF">AOQ84DRAFT_358344</name>
</gene>
<feature type="compositionally biased region" description="Polar residues" evidence="8">
    <location>
        <begin position="807"/>
        <end position="822"/>
    </location>
</feature>
<evidence type="ECO:0000256" key="3">
    <source>
        <dbReference type="ARBA" id="ARBA00022927"/>
    </source>
</evidence>
<dbReference type="PANTHER" id="PTHR13003:SF2">
    <property type="entry name" value="NUCLEAR PORE COMPLEX PROTEIN NUP107"/>
    <property type="match status" value="1"/>
</dbReference>
<dbReference type="GO" id="GO:0031080">
    <property type="term" value="C:nuclear pore outer ring"/>
    <property type="evidence" value="ECO:0007669"/>
    <property type="project" value="TreeGrafter"/>
</dbReference>
<evidence type="ECO:0000256" key="6">
    <source>
        <dbReference type="ARBA" id="ARBA00023242"/>
    </source>
</evidence>
<dbReference type="EMBL" id="KV748490">
    <property type="protein sequence ID" value="OCL15087.1"/>
    <property type="molecule type" value="Genomic_DNA"/>
</dbReference>
<keyword evidence="10" id="KW-1185">Reference proteome</keyword>